<dbReference type="PANTHER" id="PTHR10039:SF14">
    <property type="entry name" value="NACHT DOMAIN-CONTAINING PROTEIN"/>
    <property type="match status" value="1"/>
</dbReference>
<dbReference type="InterPro" id="IPR056884">
    <property type="entry name" value="NPHP3-like_N"/>
</dbReference>
<evidence type="ECO:0000313" key="4">
    <source>
        <dbReference type="Proteomes" id="UP001446871"/>
    </source>
</evidence>
<dbReference type="Gene3D" id="1.25.40.20">
    <property type="entry name" value="Ankyrin repeat-containing domain"/>
    <property type="match status" value="1"/>
</dbReference>
<dbReference type="SUPFAM" id="SSF52540">
    <property type="entry name" value="P-loop containing nucleoside triphosphate hydrolases"/>
    <property type="match status" value="1"/>
</dbReference>
<dbReference type="SUPFAM" id="SSF48403">
    <property type="entry name" value="Ankyrin repeat"/>
    <property type="match status" value="1"/>
</dbReference>
<dbReference type="InterPro" id="IPR054471">
    <property type="entry name" value="GPIID_WHD"/>
</dbReference>
<organism evidence="3 4">
    <name type="scientific">Apiospora saccharicola</name>
    <dbReference type="NCBI Taxonomy" id="335842"/>
    <lineage>
        <taxon>Eukaryota</taxon>
        <taxon>Fungi</taxon>
        <taxon>Dikarya</taxon>
        <taxon>Ascomycota</taxon>
        <taxon>Pezizomycotina</taxon>
        <taxon>Sordariomycetes</taxon>
        <taxon>Xylariomycetidae</taxon>
        <taxon>Amphisphaeriales</taxon>
        <taxon>Apiosporaceae</taxon>
        <taxon>Apiospora</taxon>
    </lineage>
</organism>
<evidence type="ECO:0000313" key="3">
    <source>
        <dbReference type="EMBL" id="KAK8067452.1"/>
    </source>
</evidence>
<evidence type="ECO:0000259" key="2">
    <source>
        <dbReference type="PROSITE" id="PS50837"/>
    </source>
</evidence>
<keyword evidence="1" id="KW-0677">Repeat</keyword>
<dbReference type="InterPro" id="IPR007111">
    <property type="entry name" value="NACHT_NTPase"/>
</dbReference>
<dbReference type="InterPro" id="IPR036770">
    <property type="entry name" value="Ankyrin_rpt-contain_sf"/>
</dbReference>
<comment type="caution">
    <text evidence="3">The sequence shown here is derived from an EMBL/GenBank/DDBJ whole genome shotgun (WGS) entry which is preliminary data.</text>
</comment>
<sequence length="1139" mass="129665">MASAPDDPIVAAFKQAKHKFLTELKDDKIRQDIETSTVDQVYTAIADIQREQGSKGGLRDLQKISPYLDCLKEYAAVIEVFAQVKPDIIALIWGPIKLLLQWTSVMMRSFDAITKTLGQIGELLPEFKRVTALFSWKTLFHALWPTHYEKVKVVISDIERHTRLLRNEVRLEHIEREHEARGRAMKHFEEEKIRRQHEEFHRIKTDASPKSYNEQFLKLQGRVCKGTEKWLLDDPDFQKWRVISSTSSSILWLQGIPGAGKTFIASSVAKALSLVAATRTAVAFLSYSDTTPATTRSVLQSFAFQVVSNDYNLQEVVCQSYSAETNRTLEGTRTFLSTVLACAGPTYLILDGLDEMEQTERSLLLDQLIMVLDSSNETRIFISSRPEADLATKLSKKAIEVPINQKNTPGIRTFVHESMQSWFTRREFWPDDRAEIESCLKPIATKAKGMFLYARIVLTSVEDLDQIDDIRQELTVLPETLEDAYGRILQKINQSKIAARKEKARAVLGWIACAPTPLTIQEMQQALSIGVNRPTRSGRLYGNLNIVEICGPIVEVVDEYVRFVHFTVKEYLFSPQVPGFIQLDLAALDLARRCITYLCQPHHDLDLADDQFYEHIRNGDYALDSFASNMWDNLIQYYLNENDAEEVATEAVAGELEKLLAARRSHASSTIDHDDTSSLYGAFSEYFPELDNFLRRMKEFRRITESSEDRVALDAPWMEFDPLTTSRVSARLYLGLPSLPFCNEEQLNSNAMQIRRWYGSRPYKCGFLHCYFHRTGFESVQQRRSHERHHEKPWKCSIPGCEFQEGGFLSKKMRDDHLERAHRTTTQTHFSVPTNIEETKLILLDLAKKGLIDSIRDIFPTDIEIAVKPNFQWFKEFCNAAGSSGSAPLLKFCLSKIRNGSRHEYWTLEKFIKGLISLNPVELFKEFIDASGLGANRGYAYLEIFTYLLIPDAGPHFDIWLDGWVEIQSSRSSGIPPRWFTEMVEATNNDILKEERLLQVLRRTMPMTKICNGGENKALLVIARTTRSCRLAEYLLDRGAGVDCRPGKNGMTALFAATSEDSARAAALAKLLLLRGADPETTRVAKTGRRKAGRRGNLIETTAKVRDQKGAKNIKKWLGVTWDELVADVQRERKEAGTA</sequence>
<dbReference type="Pfam" id="PF24883">
    <property type="entry name" value="NPHP3_N"/>
    <property type="match status" value="1"/>
</dbReference>
<dbReference type="Pfam" id="PF24809">
    <property type="entry name" value="DUF7708"/>
    <property type="match status" value="1"/>
</dbReference>
<evidence type="ECO:0000256" key="1">
    <source>
        <dbReference type="ARBA" id="ARBA00022737"/>
    </source>
</evidence>
<dbReference type="InterPro" id="IPR027417">
    <property type="entry name" value="P-loop_NTPase"/>
</dbReference>
<name>A0ABR1V8D9_9PEZI</name>
<protein>
    <recommendedName>
        <fullName evidence="2">NACHT domain-containing protein</fullName>
    </recommendedName>
</protein>
<accession>A0ABR1V8D9</accession>
<dbReference type="InterPro" id="IPR056125">
    <property type="entry name" value="DUF7708"/>
</dbReference>
<dbReference type="Gene3D" id="3.40.50.300">
    <property type="entry name" value="P-loop containing nucleotide triphosphate hydrolases"/>
    <property type="match status" value="1"/>
</dbReference>
<dbReference type="PANTHER" id="PTHR10039">
    <property type="entry name" value="AMELOGENIN"/>
    <property type="match status" value="1"/>
</dbReference>
<reference evidence="3 4" key="1">
    <citation type="submission" date="2023-01" db="EMBL/GenBank/DDBJ databases">
        <title>Analysis of 21 Apiospora genomes using comparative genomics revels a genus with tremendous synthesis potential of carbohydrate active enzymes and secondary metabolites.</title>
        <authorList>
            <person name="Sorensen T."/>
        </authorList>
    </citation>
    <scope>NUCLEOTIDE SEQUENCE [LARGE SCALE GENOMIC DNA]</scope>
    <source>
        <strain evidence="3 4">CBS 83171</strain>
    </source>
</reference>
<feature type="domain" description="NACHT" evidence="2">
    <location>
        <begin position="249"/>
        <end position="390"/>
    </location>
</feature>
<gene>
    <name evidence="3" type="ORF">PG996_006564</name>
</gene>
<dbReference type="PROSITE" id="PS50837">
    <property type="entry name" value="NACHT"/>
    <property type="match status" value="1"/>
</dbReference>
<dbReference type="Pfam" id="PF22939">
    <property type="entry name" value="WHD_GPIID"/>
    <property type="match status" value="1"/>
</dbReference>
<dbReference type="Proteomes" id="UP001446871">
    <property type="component" value="Unassembled WGS sequence"/>
</dbReference>
<keyword evidence="4" id="KW-1185">Reference proteome</keyword>
<dbReference type="EMBL" id="JAQQWM010000004">
    <property type="protein sequence ID" value="KAK8067452.1"/>
    <property type="molecule type" value="Genomic_DNA"/>
</dbReference>
<proteinExistence type="predicted"/>